<gene>
    <name evidence="1" type="ORF">G8759_32290</name>
</gene>
<proteinExistence type="predicted"/>
<dbReference type="Proteomes" id="UP000501802">
    <property type="component" value="Chromosome"/>
</dbReference>
<protein>
    <submittedName>
        <fullName evidence="1">Gluconate 2-dehydrogenase subunit 3 family protein</fullName>
    </submittedName>
</protein>
<reference evidence="1 2" key="1">
    <citation type="submission" date="2020-03" db="EMBL/GenBank/DDBJ databases">
        <authorList>
            <person name="Kim M.K."/>
        </authorList>
    </citation>
    <scope>NUCLEOTIDE SEQUENCE [LARGE SCALE GENOMIC DNA]</scope>
    <source>
        <strain evidence="1 2">BT328</strain>
    </source>
</reference>
<organism evidence="1 2">
    <name type="scientific">Spirosoma aureum</name>
    <dbReference type="NCBI Taxonomy" id="2692134"/>
    <lineage>
        <taxon>Bacteria</taxon>
        <taxon>Pseudomonadati</taxon>
        <taxon>Bacteroidota</taxon>
        <taxon>Cytophagia</taxon>
        <taxon>Cytophagales</taxon>
        <taxon>Cytophagaceae</taxon>
        <taxon>Spirosoma</taxon>
    </lineage>
</organism>
<accession>A0A6G9AXG3</accession>
<dbReference type="InterPro" id="IPR027056">
    <property type="entry name" value="Gluconate_2DH_su3"/>
</dbReference>
<evidence type="ECO:0000313" key="1">
    <source>
        <dbReference type="EMBL" id="QIP16985.1"/>
    </source>
</evidence>
<dbReference type="AlphaFoldDB" id="A0A6G9AXG3"/>
<dbReference type="Pfam" id="PF13618">
    <property type="entry name" value="Gluconate_2-dh3"/>
    <property type="match status" value="1"/>
</dbReference>
<sequence length="184" mass="20406">MNRREAVTHVAWILGGVFSAPTLQAMNRWEQIGSQATALRQSGSFLTETQHEIMARVAELIIPRTDTPGAIDAGVPDFMEVMLRDCYRKPAQDTFLAGVGALEQKGFLKLSADQQTALLKQVEAEAQKTSDSSFWLITKELTLLGYYTSEVGVKASFDYQPIPGRFEAIKIKPGQKDFMYGNQA</sequence>
<name>A0A6G9AXG3_9BACT</name>
<keyword evidence="2" id="KW-1185">Reference proteome</keyword>
<dbReference type="EMBL" id="CP050063">
    <property type="protein sequence ID" value="QIP16985.1"/>
    <property type="molecule type" value="Genomic_DNA"/>
</dbReference>
<dbReference type="KEGG" id="spib:G8759_32290"/>
<evidence type="ECO:0000313" key="2">
    <source>
        <dbReference type="Proteomes" id="UP000501802"/>
    </source>
</evidence>
<dbReference type="RefSeq" id="WP_167217394.1">
    <property type="nucleotide sequence ID" value="NZ_CP050063.1"/>
</dbReference>